<organism evidence="1">
    <name type="scientific">Streptomyces sp. R39</name>
    <dbReference type="NCBI Taxonomy" id="3238631"/>
    <lineage>
        <taxon>Bacteria</taxon>
        <taxon>Bacillati</taxon>
        <taxon>Actinomycetota</taxon>
        <taxon>Actinomycetes</taxon>
        <taxon>Kitasatosporales</taxon>
        <taxon>Streptomycetaceae</taxon>
        <taxon>Streptomyces</taxon>
    </lineage>
</organism>
<protein>
    <recommendedName>
        <fullName evidence="2">Site-specific integrase</fullName>
    </recommendedName>
</protein>
<gene>
    <name evidence="1" type="ORF">AB5J52_47925</name>
</gene>
<evidence type="ECO:0000313" key="1">
    <source>
        <dbReference type="EMBL" id="XDQ49354.1"/>
    </source>
</evidence>
<evidence type="ECO:0008006" key="2">
    <source>
        <dbReference type="Google" id="ProtNLM"/>
    </source>
</evidence>
<dbReference type="AlphaFoldDB" id="A0AB39R8P1"/>
<dbReference type="EMBL" id="CP163441">
    <property type="protein sequence ID" value="XDQ49354.1"/>
    <property type="molecule type" value="Genomic_DNA"/>
</dbReference>
<name>A0AB39R8P1_9ACTN</name>
<accession>A0AB39R8P1</accession>
<proteinExistence type="predicted"/>
<sequence length="424" mass="46676">MANLLWAAHATVLDTALLRARLPRSPKAWPAALREVAGEPATKRAPQTLLAALAAMVFPREIDLQPFRVLLLLTMDTCTPEELHDLGMEDVEFTDGGVRLRQTKHRAARTRHRRYADAPATVPEREAEYPGEGRWDVPGLLRRLVAVTEPVRCAYPDLAEWLWVAVEPAGTGCARVAGRRAGFVLAGRRFTDWITRDRGGAVGGAEITAPHDVRRLRKTAKITRTVVLGGAVADLAGDDHHVEVFRRHYAHGTTAHVLAGRALTGVQHKVFASLTRPVFADEETVADLAEPEVAAALGLEPGVAEAMRDEQLDMGLVNCRDPFGSPHSPQGQVCHVAPAMCMLCRNAVVFPAHLPRLVLLAEHIEMMRIRLAPQQWQAIWGRQAAALAQLFEECAESMPAARREAEEGRARLDLPLGMRTEYDR</sequence>
<dbReference type="RefSeq" id="WP_369228004.1">
    <property type="nucleotide sequence ID" value="NZ_CP163441.1"/>
</dbReference>
<reference evidence="1" key="1">
    <citation type="submission" date="2024-07" db="EMBL/GenBank/DDBJ databases">
        <authorList>
            <person name="Yu S.T."/>
        </authorList>
    </citation>
    <scope>NUCLEOTIDE SEQUENCE</scope>
    <source>
        <strain evidence="1">R39</strain>
    </source>
</reference>